<keyword evidence="1" id="KW-0862">Zinc</keyword>
<evidence type="ECO:0000313" key="5">
    <source>
        <dbReference type="Proteomes" id="UP000683417"/>
    </source>
</evidence>
<sequence length="148" mass="16350">RLEELVSSQCRRSTVLVLADLDAGRSVYSLGSQSSQGSNNTSMSSRTASSYRQLTAPHSNSRDRQLGGADRKPLHSGMPPASSSLHPIINGSKPHKLSVDRLLCINCADFGHRRRDCHNKSLTHLEQAYLKEIVFGLISFQSAQSYFY</sequence>
<feature type="non-terminal residue" evidence="4">
    <location>
        <position position="1"/>
    </location>
</feature>
<reference evidence="4" key="1">
    <citation type="submission" date="2020-10" db="EMBL/GenBank/DDBJ databases">
        <authorList>
            <person name="Muller C M."/>
        </authorList>
    </citation>
    <scope>NUCLEOTIDE SEQUENCE</scope>
    <source>
        <strain evidence="4">THUN-12</strain>
    </source>
</reference>
<keyword evidence="1" id="KW-0863">Zinc-finger</keyword>
<evidence type="ECO:0000256" key="2">
    <source>
        <dbReference type="SAM" id="MobiDB-lite"/>
    </source>
</evidence>
<organism evidence="4 5">
    <name type="scientific">Blumeria graminis f. sp. triticale</name>
    <dbReference type="NCBI Taxonomy" id="1689686"/>
    <lineage>
        <taxon>Eukaryota</taxon>
        <taxon>Fungi</taxon>
        <taxon>Dikarya</taxon>
        <taxon>Ascomycota</taxon>
        <taxon>Pezizomycotina</taxon>
        <taxon>Leotiomycetes</taxon>
        <taxon>Erysiphales</taxon>
        <taxon>Erysiphaceae</taxon>
        <taxon>Blumeria</taxon>
    </lineage>
</organism>
<dbReference type="PROSITE" id="PS50158">
    <property type="entry name" value="ZF_CCHC"/>
    <property type="match status" value="1"/>
</dbReference>
<dbReference type="GO" id="GO:0003676">
    <property type="term" value="F:nucleic acid binding"/>
    <property type="evidence" value="ECO:0007669"/>
    <property type="project" value="InterPro"/>
</dbReference>
<proteinExistence type="predicted"/>
<dbReference type="EMBL" id="CAJHIT010000002">
    <property type="protein sequence ID" value="CAD6499676.1"/>
    <property type="molecule type" value="Genomic_DNA"/>
</dbReference>
<dbReference type="GO" id="GO:0008270">
    <property type="term" value="F:zinc ion binding"/>
    <property type="evidence" value="ECO:0007669"/>
    <property type="project" value="UniProtKB-KW"/>
</dbReference>
<protein>
    <submittedName>
        <fullName evidence="4">BgTH12-03784</fullName>
    </submittedName>
</protein>
<feature type="region of interest" description="Disordered" evidence="2">
    <location>
        <begin position="29"/>
        <end position="90"/>
    </location>
</feature>
<gene>
    <name evidence="4" type="ORF">BGTH12_LOCUS1034</name>
</gene>
<feature type="domain" description="CCHC-type" evidence="3">
    <location>
        <begin position="104"/>
        <end position="117"/>
    </location>
</feature>
<evidence type="ECO:0000256" key="1">
    <source>
        <dbReference type="PROSITE-ProRule" id="PRU00047"/>
    </source>
</evidence>
<accession>A0A9W4DHI3</accession>
<feature type="compositionally biased region" description="Polar residues" evidence="2">
    <location>
        <begin position="46"/>
        <end position="59"/>
    </location>
</feature>
<dbReference type="Proteomes" id="UP000683417">
    <property type="component" value="Unassembled WGS sequence"/>
</dbReference>
<feature type="compositionally biased region" description="Low complexity" evidence="2">
    <location>
        <begin position="29"/>
        <end position="45"/>
    </location>
</feature>
<comment type="caution">
    <text evidence="4">The sequence shown here is derived from an EMBL/GenBank/DDBJ whole genome shotgun (WGS) entry which is preliminary data.</text>
</comment>
<name>A0A9W4DHI3_BLUGR</name>
<keyword evidence="1" id="KW-0479">Metal-binding</keyword>
<dbReference type="InterPro" id="IPR001878">
    <property type="entry name" value="Znf_CCHC"/>
</dbReference>
<evidence type="ECO:0000313" key="4">
    <source>
        <dbReference type="EMBL" id="CAD6499676.1"/>
    </source>
</evidence>
<evidence type="ECO:0000259" key="3">
    <source>
        <dbReference type="PROSITE" id="PS50158"/>
    </source>
</evidence>
<dbReference type="AlphaFoldDB" id="A0A9W4DHI3"/>
<feature type="compositionally biased region" description="Basic and acidic residues" evidence="2">
    <location>
        <begin position="60"/>
        <end position="73"/>
    </location>
</feature>